<dbReference type="GO" id="GO:0032480">
    <property type="term" value="P:negative regulation of type I interferon production"/>
    <property type="evidence" value="ECO:0007669"/>
    <property type="project" value="InterPro"/>
</dbReference>
<evidence type="ECO:0000259" key="10">
    <source>
        <dbReference type="PROSITE" id="PS50174"/>
    </source>
</evidence>
<comment type="subunit">
    <text evidence="8">Heterodimers with GPN1 or GPN3. Binds to RNA polymerase II (RNAPII).</text>
</comment>
<dbReference type="InterPro" id="IPR040341">
    <property type="entry name" value="GPATCH3"/>
</dbReference>
<dbReference type="Pfam" id="PF01585">
    <property type="entry name" value="G-patch"/>
    <property type="match status" value="1"/>
</dbReference>
<comment type="function">
    <text evidence="1">Small GTPase required for proper localization of RNA polymerase II and III (RNAPII and RNAPIII). May act at an RNAP assembly step prior to nuclear import.</text>
</comment>
<dbReference type="Proteomes" id="UP000438429">
    <property type="component" value="Unassembled WGS sequence"/>
</dbReference>
<keyword evidence="6" id="KW-0342">GTP-binding</keyword>
<proteinExistence type="inferred from homology"/>
<dbReference type="InterPro" id="IPR004130">
    <property type="entry name" value="Gpn"/>
</dbReference>
<dbReference type="PROSITE" id="PS50174">
    <property type="entry name" value="G_PATCH"/>
    <property type="match status" value="1"/>
</dbReference>
<dbReference type="SUPFAM" id="SSF52540">
    <property type="entry name" value="P-loop containing nucleoside triphosphate hydrolases"/>
    <property type="match status" value="1"/>
</dbReference>
<sequence>MADCESVAPVYLAISNIPVAFRSADLRNYFSQFVESGGFQCFHYRHRPEVLRESEGAGDDAECGDVEEEEEGGSQSPQTDQLDTSTAAKRPAAGSCCCVVAVRGADADRFVRMYARNNWIDSKGSWLARRCVIKRIKVSHDKDNESFPYKTKYEQRHHVSLTERFTEADLKSLSELNPPALMQNGNVGTPVKVFLQLIQSCRLPPRLIRKLGLTFPKTSSNRRYGNVPYEYWDTWTLPATEETVLTAAGHEISGPGTLADRPSRQLTDSTKTTEADEPQKEEEEDAQSNADDDDDRCEEWERHEALHEDVTSQERSKERLYEEEIELKWEKGGSGLVFYTDAQYWHEEEGDFDEQTADDWDVDMSVYYDKDGGDMDARDYVRMRYEKRLREGLEDGSGSSQSIGKFEKFTKGFGRRVMEKQGWKDGEGLGNSQAGIPEALTSDGQHPNCKRGFGVLVYISLVYRPSYACKQNADNSELDACLLVPSDVNPCSPPVFPPLGAAAMSGQTAAATPPLRFGQVVIGPPGSGKTTYCQGMQEFMTHLGRKVVVVNMDPANEGLPYPCAVDVSELVTLDDVMEGLKLGPNGGLLYCMDYVEANLDWLENKLKQHSDCYFLFDCPGQVELYTHQSSVKNIFSQLAKWNFRLTAVHLVDSHYCADPAKFISVLCTSLSTMLHVELPHVNVLSKMDLIEQYGKLAFNLDFYTEVMDLTYLLDHLAADPFFKKFHHLNTKLAEVIQDYGLVSFVPLNVQDKESMIQVLRAVDKANGYCFGDLEERNIQAMMSAAVGADFQFDSAFRSVKKLMQCKMENKYAIPFATRCPQIIFNDKTTLNITITSR</sequence>
<feature type="compositionally biased region" description="Acidic residues" evidence="9">
    <location>
        <begin position="56"/>
        <end position="72"/>
    </location>
</feature>
<name>A0A6A4TF50_SCOMX</name>
<dbReference type="InterPro" id="IPR000467">
    <property type="entry name" value="G_patch_dom"/>
</dbReference>
<protein>
    <recommendedName>
        <fullName evidence="3">GPN-loop GTPase 2</fullName>
    </recommendedName>
    <alternativeName>
        <fullName evidence="7">ATP-binding domain 1 family member B</fullName>
    </alternativeName>
</protein>
<feature type="compositionally biased region" description="Polar residues" evidence="9">
    <location>
        <begin position="75"/>
        <end position="86"/>
    </location>
</feature>
<feature type="region of interest" description="Disordered" evidence="9">
    <location>
        <begin position="53"/>
        <end position="86"/>
    </location>
</feature>
<dbReference type="SMART" id="SM00443">
    <property type="entry name" value="G_patch"/>
    <property type="match status" value="1"/>
</dbReference>
<comment type="similarity">
    <text evidence="2">Belongs to the GPN-loop GTPase family.</text>
</comment>
<dbReference type="GO" id="GO:0039536">
    <property type="term" value="P:negative regulation of RIG-I signaling pathway"/>
    <property type="evidence" value="ECO:0007669"/>
    <property type="project" value="InterPro"/>
</dbReference>
<evidence type="ECO:0000256" key="7">
    <source>
        <dbReference type="ARBA" id="ARBA00029700"/>
    </source>
</evidence>
<keyword evidence="4" id="KW-0547">Nucleotide-binding</keyword>
<dbReference type="PANTHER" id="PTHR14390:SF2">
    <property type="entry name" value="G PATCH DOMAIN-CONTAINING PROTEIN 3"/>
    <property type="match status" value="1"/>
</dbReference>
<dbReference type="GO" id="GO:0016787">
    <property type="term" value="F:hydrolase activity"/>
    <property type="evidence" value="ECO:0007669"/>
    <property type="project" value="UniProtKB-KW"/>
</dbReference>
<dbReference type="FunFam" id="3.40.50.300:FF:000338">
    <property type="entry name" value="GPN-loop GTPase 2"/>
    <property type="match status" value="1"/>
</dbReference>
<dbReference type="GO" id="GO:0003676">
    <property type="term" value="F:nucleic acid binding"/>
    <property type="evidence" value="ECO:0007669"/>
    <property type="project" value="InterPro"/>
</dbReference>
<gene>
    <name evidence="11" type="ORF">F2P81_001776</name>
</gene>
<reference evidence="11 12" key="1">
    <citation type="submission" date="2019-06" db="EMBL/GenBank/DDBJ databases">
        <title>Draft genomes of female and male turbot (Scophthalmus maximus).</title>
        <authorList>
            <person name="Xu H."/>
            <person name="Xu X.-W."/>
            <person name="Shao C."/>
            <person name="Chen S."/>
        </authorList>
    </citation>
    <scope>NUCLEOTIDE SEQUENCE [LARGE SCALE GENOMIC DNA]</scope>
    <source>
        <strain evidence="11">Ysfricsl-2016a</strain>
        <tissue evidence="11">Blood</tissue>
    </source>
</reference>
<evidence type="ECO:0000256" key="4">
    <source>
        <dbReference type="ARBA" id="ARBA00022741"/>
    </source>
</evidence>
<evidence type="ECO:0000256" key="5">
    <source>
        <dbReference type="ARBA" id="ARBA00022801"/>
    </source>
</evidence>
<dbReference type="InterPro" id="IPR027417">
    <property type="entry name" value="P-loop_NTPase"/>
</dbReference>
<evidence type="ECO:0000313" key="11">
    <source>
        <dbReference type="EMBL" id="KAF0045247.1"/>
    </source>
</evidence>
<dbReference type="Pfam" id="PF03029">
    <property type="entry name" value="ATP_bind_1"/>
    <property type="match status" value="1"/>
</dbReference>
<feature type="domain" description="G-patch" evidence="10">
    <location>
        <begin position="410"/>
        <end position="458"/>
    </location>
</feature>
<dbReference type="Gene3D" id="3.40.50.300">
    <property type="entry name" value="P-loop containing nucleotide triphosphate hydrolases"/>
    <property type="match status" value="1"/>
</dbReference>
<organism evidence="11 12">
    <name type="scientific">Scophthalmus maximus</name>
    <name type="common">Turbot</name>
    <name type="synonym">Psetta maxima</name>
    <dbReference type="NCBI Taxonomy" id="52904"/>
    <lineage>
        <taxon>Eukaryota</taxon>
        <taxon>Metazoa</taxon>
        <taxon>Chordata</taxon>
        <taxon>Craniata</taxon>
        <taxon>Vertebrata</taxon>
        <taxon>Euteleostomi</taxon>
        <taxon>Actinopterygii</taxon>
        <taxon>Neopterygii</taxon>
        <taxon>Teleostei</taxon>
        <taxon>Neoteleostei</taxon>
        <taxon>Acanthomorphata</taxon>
        <taxon>Carangaria</taxon>
        <taxon>Pleuronectiformes</taxon>
        <taxon>Pleuronectoidei</taxon>
        <taxon>Scophthalmidae</taxon>
        <taxon>Scophthalmus</taxon>
    </lineage>
</organism>
<dbReference type="AlphaFoldDB" id="A0A6A4TF50"/>
<dbReference type="EMBL" id="VEVO01000002">
    <property type="protein sequence ID" value="KAF0045247.1"/>
    <property type="molecule type" value="Genomic_DNA"/>
</dbReference>
<evidence type="ECO:0000313" key="12">
    <source>
        <dbReference type="Proteomes" id="UP000438429"/>
    </source>
</evidence>
<evidence type="ECO:0000256" key="9">
    <source>
        <dbReference type="SAM" id="MobiDB-lite"/>
    </source>
</evidence>
<keyword evidence="5" id="KW-0378">Hydrolase</keyword>
<evidence type="ECO:0000256" key="8">
    <source>
        <dbReference type="ARBA" id="ARBA00046611"/>
    </source>
</evidence>
<evidence type="ECO:0000256" key="3">
    <source>
        <dbReference type="ARBA" id="ARBA00014588"/>
    </source>
</evidence>
<dbReference type="GO" id="GO:0005525">
    <property type="term" value="F:GTP binding"/>
    <property type="evidence" value="ECO:0007669"/>
    <property type="project" value="UniProtKB-KW"/>
</dbReference>
<dbReference type="GO" id="GO:0045893">
    <property type="term" value="P:positive regulation of DNA-templated transcription"/>
    <property type="evidence" value="ECO:0007669"/>
    <property type="project" value="TreeGrafter"/>
</dbReference>
<evidence type="ECO:0000256" key="1">
    <source>
        <dbReference type="ARBA" id="ARBA00003181"/>
    </source>
</evidence>
<dbReference type="CDD" id="cd17871">
    <property type="entry name" value="GPN2"/>
    <property type="match status" value="1"/>
</dbReference>
<dbReference type="InterPro" id="IPR030231">
    <property type="entry name" value="Gpn2"/>
</dbReference>
<evidence type="ECO:0000256" key="6">
    <source>
        <dbReference type="ARBA" id="ARBA00023134"/>
    </source>
</evidence>
<dbReference type="PANTHER" id="PTHR14390">
    <property type="entry name" value="G PATCH DOMAIN CONTAINING PROTEIN 3"/>
    <property type="match status" value="1"/>
</dbReference>
<feature type="compositionally biased region" description="Acidic residues" evidence="9">
    <location>
        <begin position="279"/>
        <end position="298"/>
    </location>
</feature>
<evidence type="ECO:0000256" key="2">
    <source>
        <dbReference type="ARBA" id="ARBA00005290"/>
    </source>
</evidence>
<comment type="caution">
    <text evidence="11">The sequence shown here is derived from an EMBL/GenBank/DDBJ whole genome shotgun (WGS) entry which is preliminary data.</text>
</comment>
<accession>A0A6A4TF50</accession>
<feature type="region of interest" description="Disordered" evidence="9">
    <location>
        <begin position="251"/>
        <end position="298"/>
    </location>
</feature>